<evidence type="ECO:0000313" key="6">
    <source>
        <dbReference type="EMBL" id="WWP18414.1"/>
    </source>
</evidence>
<name>A0ABD8ALF5_PAEAM</name>
<keyword evidence="3 6" id="KW-0012">Acyltransferase</keyword>
<dbReference type="SUPFAM" id="SSF55048">
    <property type="entry name" value="Probable ACP-binding domain of malonyl-CoA ACP transacylase"/>
    <property type="match status" value="1"/>
</dbReference>
<dbReference type="RefSeq" id="WP_100527338.1">
    <property type="nucleotide sequence ID" value="NZ_CP145892.1"/>
</dbReference>
<evidence type="ECO:0000313" key="7">
    <source>
        <dbReference type="Proteomes" id="UP001364764"/>
    </source>
</evidence>
<dbReference type="GO" id="GO:0004314">
    <property type="term" value="F:[acyl-carrier-protein] S-malonyltransferase activity"/>
    <property type="evidence" value="ECO:0007669"/>
    <property type="project" value="UniProtKB-EC"/>
</dbReference>
<dbReference type="Gene3D" id="3.30.70.250">
    <property type="entry name" value="Malonyl-CoA ACP transacylase, ACP-binding"/>
    <property type="match status" value="1"/>
</dbReference>
<comment type="catalytic activity">
    <reaction evidence="4">
        <text>holo-[ACP] + malonyl-CoA = malonyl-[ACP] + CoA</text>
        <dbReference type="Rhea" id="RHEA:41792"/>
        <dbReference type="Rhea" id="RHEA-COMP:9623"/>
        <dbReference type="Rhea" id="RHEA-COMP:9685"/>
        <dbReference type="ChEBI" id="CHEBI:57287"/>
        <dbReference type="ChEBI" id="CHEBI:57384"/>
        <dbReference type="ChEBI" id="CHEBI:64479"/>
        <dbReference type="ChEBI" id="CHEBI:78449"/>
        <dbReference type="EC" id="2.3.1.39"/>
    </reaction>
</comment>
<feature type="domain" description="Malonyl-CoA:ACP transacylase (MAT)" evidence="5">
    <location>
        <begin position="7"/>
        <end position="303"/>
    </location>
</feature>
<gene>
    <name evidence="6" type="primary">fabD</name>
    <name evidence="6" type="ORF">V6668_18105</name>
</gene>
<dbReference type="SMART" id="SM00827">
    <property type="entry name" value="PKS_AT"/>
    <property type="match status" value="1"/>
</dbReference>
<dbReference type="PANTHER" id="PTHR42681">
    <property type="entry name" value="MALONYL-COA-ACYL CARRIER PROTEIN TRANSACYLASE, MITOCHONDRIAL"/>
    <property type="match status" value="1"/>
</dbReference>
<dbReference type="AlphaFoldDB" id="A0ABD8ALF5"/>
<dbReference type="GeneID" id="93477420"/>
<dbReference type="InterPro" id="IPR004410">
    <property type="entry name" value="Malonyl_CoA-ACP_transAc_FabD"/>
</dbReference>
<reference evidence="6 7" key="1">
    <citation type="submission" date="2024-02" db="EMBL/GenBank/DDBJ databases">
        <title>Complete sequences of two Paenibacillus sp. strains and one Lysinibacillus strain isolated from the environment on STAA medium highlight biotechnological potential.</title>
        <authorList>
            <person name="Attere S.A."/>
            <person name="Piche L.C."/>
            <person name="Intertaglia L."/>
            <person name="Lami R."/>
            <person name="Charette S.J."/>
            <person name="Vincent A.T."/>
        </authorList>
    </citation>
    <scope>NUCLEOTIDE SEQUENCE [LARGE SCALE GENOMIC DNA]</scope>
    <source>
        <strain evidence="6 7">Y5S-7</strain>
    </source>
</reference>
<evidence type="ECO:0000256" key="1">
    <source>
        <dbReference type="ARBA" id="ARBA00013258"/>
    </source>
</evidence>
<dbReference type="Proteomes" id="UP001364764">
    <property type="component" value="Chromosome"/>
</dbReference>
<dbReference type="NCBIfam" id="TIGR00128">
    <property type="entry name" value="fabD"/>
    <property type="match status" value="1"/>
</dbReference>
<evidence type="ECO:0000259" key="5">
    <source>
        <dbReference type="SMART" id="SM00827"/>
    </source>
</evidence>
<dbReference type="Gene3D" id="3.40.366.10">
    <property type="entry name" value="Malonyl-Coenzyme A Acyl Carrier Protein, domain 2"/>
    <property type="match status" value="1"/>
</dbReference>
<evidence type="ECO:0000256" key="2">
    <source>
        <dbReference type="ARBA" id="ARBA00022679"/>
    </source>
</evidence>
<dbReference type="InterPro" id="IPR016035">
    <property type="entry name" value="Acyl_Trfase/lysoPLipase"/>
</dbReference>
<evidence type="ECO:0000256" key="3">
    <source>
        <dbReference type="ARBA" id="ARBA00023315"/>
    </source>
</evidence>
<dbReference type="EMBL" id="CP145892">
    <property type="protein sequence ID" value="WWP18414.1"/>
    <property type="molecule type" value="Genomic_DNA"/>
</dbReference>
<accession>A0ABD8ALF5</accession>
<dbReference type="InterPro" id="IPR016036">
    <property type="entry name" value="Malonyl_transacylase_ACP-bd"/>
</dbReference>
<dbReference type="SUPFAM" id="SSF52151">
    <property type="entry name" value="FabD/lysophospholipase-like"/>
    <property type="match status" value="1"/>
</dbReference>
<evidence type="ECO:0000256" key="4">
    <source>
        <dbReference type="ARBA" id="ARBA00048462"/>
    </source>
</evidence>
<sequence>MSKVALLFPGQGSQVVGMGRDFWNNFDVAKKLFEEASDALSLDLRKLCFEGSMADLTMTMNAQPALLTVSVIAYQVYMQEIGMEPAYLAGHSLGEYSALVCAGVLSFHDAIKLVRQRGIIMHNADPYQKGTMAAISGIHLDTLQNMCEEVSTKERPACVACMNADQQFVISGHRQSIQEIIKRTESKGTKHSFLNVSGPYHSPMMQTAAEQFKVESDQYQYAHAKYPIISNVTAAPYESDRSVVDYLTMQMTMPVRWSESMLYLVANGVTEVIELGSKHVLVSLMSKITKRIIPYSLSQPSDLLMLTNTHERKNKLLTIRKKWLSELMVTALISRNYNPDSISYTQTVEPLFHQLQRAKEQVNNNEYELSEEEINDALQVCHSIIIAKKIPLDGTALIDAI</sequence>
<keyword evidence="2 6" id="KW-0808">Transferase</keyword>
<dbReference type="InterPro" id="IPR014043">
    <property type="entry name" value="Acyl_transferase_dom"/>
</dbReference>
<dbReference type="EC" id="2.3.1.39" evidence="1"/>
<dbReference type="PANTHER" id="PTHR42681:SF1">
    <property type="entry name" value="MALONYL-COA-ACYL CARRIER PROTEIN TRANSACYLASE, MITOCHONDRIAL"/>
    <property type="match status" value="1"/>
</dbReference>
<dbReference type="InterPro" id="IPR050858">
    <property type="entry name" value="Mal-CoA-ACP_Trans/PKS_FabD"/>
</dbReference>
<protein>
    <recommendedName>
        <fullName evidence="1">[acyl-carrier-protein] S-malonyltransferase</fullName>
        <ecNumber evidence="1">2.3.1.39</ecNumber>
    </recommendedName>
</protein>
<dbReference type="Pfam" id="PF00698">
    <property type="entry name" value="Acyl_transf_1"/>
    <property type="match status" value="1"/>
</dbReference>
<dbReference type="InterPro" id="IPR001227">
    <property type="entry name" value="Ac_transferase_dom_sf"/>
</dbReference>
<proteinExistence type="predicted"/>
<organism evidence="6 7">
    <name type="scientific">Paenibacillus amylolyticus</name>
    <dbReference type="NCBI Taxonomy" id="1451"/>
    <lineage>
        <taxon>Bacteria</taxon>
        <taxon>Bacillati</taxon>
        <taxon>Bacillota</taxon>
        <taxon>Bacilli</taxon>
        <taxon>Bacillales</taxon>
        <taxon>Paenibacillaceae</taxon>
        <taxon>Paenibacillus</taxon>
    </lineage>
</organism>